<keyword evidence="4 7" id="KW-1133">Transmembrane helix</keyword>
<sequence>MAYSKNMGPFICLLIIIIDVIAGILGIEAEISQNKCRDPSYEAFKLGFAAAIMLAFAHVLANMLGGCICMWSTEELDKSSANKQLAVSSLVLSWIILVIAFSMLIAGALSNSHSRADCGVSHHRFLSIGGVLCFLHGLFAVAYYISATATLAEEKKLNEAAPVTA</sequence>
<feature type="transmembrane region" description="Helical" evidence="7">
    <location>
        <begin position="85"/>
        <end position="105"/>
    </location>
</feature>
<evidence type="ECO:0000313" key="9">
    <source>
        <dbReference type="Proteomes" id="UP000077755"/>
    </source>
</evidence>
<comment type="similarity">
    <text evidence="6">Belongs to the DESIGUAL family.</text>
</comment>
<evidence type="ECO:0000256" key="6">
    <source>
        <dbReference type="ARBA" id="ARBA00029467"/>
    </source>
</evidence>
<keyword evidence="2 7" id="KW-0812">Transmembrane</keyword>
<keyword evidence="9" id="KW-1185">Reference proteome</keyword>
<evidence type="ECO:0000256" key="2">
    <source>
        <dbReference type="ARBA" id="ARBA00022692"/>
    </source>
</evidence>
<dbReference type="AlphaFoldDB" id="A0AAF0XJ52"/>
<dbReference type="PANTHER" id="PTHR31769">
    <property type="entry name" value="OS07G0462200 PROTEIN-RELATED"/>
    <property type="match status" value="1"/>
</dbReference>
<name>A0AAF0XJ52_DAUCS</name>
<reference evidence="8" key="1">
    <citation type="journal article" date="2016" name="Nat. Genet.">
        <title>A high-quality carrot genome assembly provides new insights into carotenoid accumulation and asterid genome evolution.</title>
        <authorList>
            <person name="Iorizzo M."/>
            <person name="Ellison S."/>
            <person name="Senalik D."/>
            <person name="Zeng P."/>
            <person name="Satapoomin P."/>
            <person name="Huang J."/>
            <person name="Bowman M."/>
            <person name="Iovene M."/>
            <person name="Sanseverino W."/>
            <person name="Cavagnaro P."/>
            <person name="Yildiz M."/>
            <person name="Macko-Podgorni A."/>
            <person name="Moranska E."/>
            <person name="Grzebelus E."/>
            <person name="Grzebelus D."/>
            <person name="Ashrafi H."/>
            <person name="Zheng Z."/>
            <person name="Cheng S."/>
            <person name="Spooner D."/>
            <person name="Van Deynze A."/>
            <person name="Simon P."/>
        </authorList>
    </citation>
    <scope>NUCLEOTIDE SEQUENCE</scope>
    <source>
        <tissue evidence="8">Leaf</tissue>
    </source>
</reference>
<feature type="transmembrane region" description="Helical" evidence="7">
    <location>
        <begin position="47"/>
        <end position="73"/>
    </location>
</feature>
<evidence type="ECO:0000256" key="1">
    <source>
        <dbReference type="ARBA" id="ARBA00004127"/>
    </source>
</evidence>
<feature type="transmembrane region" description="Helical" evidence="7">
    <location>
        <begin position="7"/>
        <end position="27"/>
    </location>
</feature>
<dbReference type="Proteomes" id="UP000077755">
    <property type="component" value="Chromosome 7"/>
</dbReference>
<dbReference type="InterPro" id="IPR009606">
    <property type="entry name" value="DEAL/Modifying_wall_lignin1/2"/>
</dbReference>
<accession>A0AAF0XJ52</accession>
<evidence type="ECO:0000313" key="8">
    <source>
        <dbReference type="EMBL" id="WOH09161.1"/>
    </source>
</evidence>
<protein>
    <submittedName>
        <fullName evidence="8">Uncharacterized protein</fullName>
    </submittedName>
</protein>
<comment type="subcellular location">
    <subcellularLocation>
        <location evidence="1">Endomembrane system</location>
        <topology evidence="1">Multi-pass membrane protein</topology>
    </subcellularLocation>
</comment>
<organism evidence="8 9">
    <name type="scientific">Daucus carota subsp. sativus</name>
    <name type="common">Carrot</name>
    <dbReference type="NCBI Taxonomy" id="79200"/>
    <lineage>
        <taxon>Eukaryota</taxon>
        <taxon>Viridiplantae</taxon>
        <taxon>Streptophyta</taxon>
        <taxon>Embryophyta</taxon>
        <taxon>Tracheophyta</taxon>
        <taxon>Spermatophyta</taxon>
        <taxon>Magnoliopsida</taxon>
        <taxon>eudicotyledons</taxon>
        <taxon>Gunneridae</taxon>
        <taxon>Pentapetalae</taxon>
        <taxon>asterids</taxon>
        <taxon>campanulids</taxon>
        <taxon>Apiales</taxon>
        <taxon>Apiaceae</taxon>
        <taxon>Apioideae</taxon>
        <taxon>Scandiceae</taxon>
        <taxon>Daucinae</taxon>
        <taxon>Daucus</taxon>
        <taxon>Daucus sect. Daucus</taxon>
    </lineage>
</organism>
<dbReference type="EMBL" id="CP093349">
    <property type="protein sequence ID" value="WOH09161.1"/>
    <property type="molecule type" value="Genomic_DNA"/>
</dbReference>
<dbReference type="InterPro" id="IPR052222">
    <property type="entry name" value="DESIGUAL"/>
</dbReference>
<dbReference type="GO" id="GO:0012505">
    <property type="term" value="C:endomembrane system"/>
    <property type="evidence" value="ECO:0007669"/>
    <property type="project" value="UniProtKB-SubCell"/>
</dbReference>
<evidence type="ECO:0000256" key="4">
    <source>
        <dbReference type="ARBA" id="ARBA00022989"/>
    </source>
</evidence>
<keyword evidence="3" id="KW-0732">Signal</keyword>
<gene>
    <name evidence="8" type="ORF">DCAR_0728616</name>
</gene>
<proteinExistence type="inferred from homology"/>
<reference evidence="8" key="2">
    <citation type="submission" date="2022-03" db="EMBL/GenBank/DDBJ databases">
        <title>Draft title - Genomic analysis of global carrot germplasm unveils the trajectory of domestication and the origin of high carotenoid orange carrot.</title>
        <authorList>
            <person name="Iorizzo M."/>
            <person name="Ellison S."/>
            <person name="Senalik D."/>
            <person name="Macko-Podgorni A."/>
            <person name="Grzebelus D."/>
            <person name="Bostan H."/>
            <person name="Rolling W."/>
            <person name="Curaba J."/>
            <person name="Simon P."/>
        </authorList>
    </citation>
    <scope>NUCLEOTIDE SEQUENCE</scope>
    <source>
        <tissue evidence="8">Leaf</tissue>
    </source>
</reference>
<evidence type="ECO:0000256" key="7">
    <source>
        <dbReference type="SAM" id="Phobius"/>
    </source>
</evidence>
<feature type="transmembrane region" description="Helical" evidence="7">
    <location>
        <begin position="125"/>
        <end position="146"/>
    </location>
</feature>
<evidence type="ECO:0000256" key="5">
    <source>
        <dbReference type="ARBA" id="ARBA00023136"/>
    </source>
</evidence>
<dbReference type="Pfam" id="PF06749">
    <property type="entry name" value="DUF1218"/>
    <property type="match status" value="1"/>
</dbReference>
<evidence type="ECO:0000256" key="3">
    <source>
        <dbReference type="ARBA" id="ARBA00022729"/>
    </source>
</evidence>
<keyword evidence="5 7" id="KW-0472">Membrane</keyword>